<organism evidence="12 13">
    <name type="scientific">Candidatus Ignatzschineria merdigallinarum</name>
    <dbReference type="NCBI Taxonomy" id="2838621"/>
    <lineage>
        <taxon>Bacteria</taxon>
        <taxon>Pseudomonadati</taxon>
        <taxon>Pseudomonadota</taxon>
        <taxon>Gammaproteobacteria</taxon>
        <taxon>Cardiobacteriales</taxon>
        <taxon>Ignatzschineriaceae</taxon>
        <taxon>Ignatzschineria</taxon>
    </lineage>
</organism>
<protein>
    <recommendedName>
        <fullName evidence="3">HTH-type transcriptional regulator NorG</fullName>
    </recommendedName>
</protein>
<dbReference type="AlphaFoldDB" id="A0A9D1TU20"/>
<feature type="coiled-coil region" evidence="10">
    <location>
        <begin position="398"/>
        <end position="425"/>
    </location>
</feature>
<keyword evidence="8" id="KW-0238">DNA-binding</keyword>
<sequence length="518" mass="58332">MTLYEKIANQISEMIHTGVLKQSEKLPSLRKASQIYGVSPATVQQAYFLLETQGVIYAKERSGFYINPAFKESGAKDLPVSTFSQDAVDFVEDLLQNHSLSPQPYASSLSETSNAIIAKPIKEQNIEMSDFIFSILESHKDASHIPFGSAFPSPELFPINHLTDSMAKSLTGLTHASYELVSDMPGGSRELARQIELRYRLNGLKIQREELVITSGAMEALSLSLQAVTKPGDLVAIEAPCFYAILQILERLQLKAVEIPVDVQTGMDIEYLGDMLNNFDIKAIVLMTKYQNPTGCTMPQSHLVQLYDLVKMHQVPVVVDDVYSEVYFDAELPAYLKELDTEGLVLHCDSFCKSLAPGFRVGWVAAGRYAKQIERLKLMTTISPSVPSQLAISHYLKHRNYDRHLMRLRAELQKSQEKMLDAIRTFFPKEAKATMPMGGYFLWVELPKEIDALELYRRALAQHISIAPGPIFSASQEFRHHIRLNYGLKWTAELDEAMARLGQMIHELWQESGKPTIN</sequence>
<keyword evidence="9" id="KW-0804">Transcription</keyword>
<evidence type="ECO:0000256" key="6">
    <source>
        <dbReference type="ARBA" id="ARBA00022898"/>
    </source>
</evidence>
<dbReference type="SUPFAM" id="SSF53383">
    <property type="entry name" value="PLP-dependent transferases"/>
    <property type="match status" value="1"/>
</dbReference>
<dbReference type="InterPro" id="IPR015421">
    <property type="entry name" value="PyrdxlP-dep_Trfase_major"/>
</dbReference>
<keyword evidence="6" id="KW-0663">Pyridoxal phosphate</keyword>
<comment type="cofactor">
    <cofactor evidence="1">
        <name>pyridoxal 5'-phosphate</name>
        <dbReference type="ChEBI" id="CHEBI:597326"/>
    </cofactor>
</comment>
<dbReference type="InterPro" id="IPR004839">
    <property type="entry name" value="Aminotransferase_I/II_large"/>
</dbReference>
<dbReference type="SUPFAM" id="SSF46785">
    <property type="entry name" value="Winged helix' DNA-binding domain"/>
    <property type="match status" value="1"/>
</dbReference>
<evidence type="ECO:0000256" key="1">
    <source>
        <dbReference type="ARBA" id="ARBA00001933"/>
    </source>
</evidence>
<keyword evidence="10" id="KW-0175">Coiled coil</keyword>
<accession>A0A9D1TU20</accession>
<evidence type="ECO:0000256" key="9">
    <source>
        <dbReference type="ARBA" id="ARBA00023163"/>
    </source>
</evidence>
<dbReference type="InterPro" id="IPR036388">
    <property type="entry name" value="WH-like_DNA-bd_sf"/>
</dbReference>
<dbReference type="InterPro" id="IPR050859">
    <property type="entry name" value="Class-I_PLP-dep_aminotransf"/>
</dbReference>
<dbReference type="Gene3D" id="3.40.640.10">
    <property type="entry name" value="Type I PLP-dependent aspartate aminotransferase-like (Major domain)"/>
    <property type="match status" value="1"/>
</dbReference>
<dbReference type="GO" id="GO:1901605">
    <property type="term" value="P:alpha-amino acid metabolic process"/>
    <property type="evidence" value="ECO:0007669"/>
    <property type="project" value="TreeGrafter"/>
</dbReference>
<dbReference type="CDD" id="cd07377">
    <property type="entry name" value="WHTH_GntR"/>
    <property type="match status" value="1"/>
</dbReference>
<dbReference type="Gene3D" id="1.10.10.10">
    <property type="entry name" value="Winged helix-like DNA-binding domain superfamily/Winged helix DNA-binding domain"/>
    <property type="match status" value="1"/>
</dbReference>
<keyword evidence="5" id="KW-0808">Transferase</keyword>
<dbReference type="InterPro" id="IPR015424">
    <property type="entry name" value="PyrdxlP-dep_Trfase"/>
</dbReference>
<dbReference type="EMBL" id="DXHP01000062">
    <property type="protein sequence ID" value="HIW06215.1"/>
    <property type="molecule type" value="Genomic_DNA"/>
</dbReference>
<evidence type="ECO:0000256" key="5">
    <source>
        <dbReference type="ARBA" id="ARBA00022679"/>
    </source>
</evidence>
<feature type="domain" description="HTH gntR-type" evidence="11">
    <location>
        <begin position="1"/>
        <end position="69"/>
    </location>
</feature>
<dbReference type="Gene3D" id="3.90.1150.10">
    <property type="entry name" value="Aspartate Aminotransferase, domain 1"/>
    <property type="match status" value="1"/>
</dbReference>
<reference evidence="12" key="1">
    <citation type="journal article" date="2021" name="PeerJ">
        <title>Extensive microbial diversity within the chicken gut microbiome revealed by metagenomics and culture.</title>
        <authorList>
            <person name="Gilroy R."/>
            <person name="Ravi A."/>
            <person name="Getino M."/>
            <person name="Pursley I."/>
            <person name="Horton D.L."/>
            <person name="Alikhan N.F."/>
            <person name="Baker D."/>
            <person name="Gharbi K."/>
            <person name="Hall N."/>
            <person name="Watson M."/>
            <person name="Adriaenssens E.M."/>
            <person name="Foster-Nyarko E."/>
            <person name="Jarju S."/>
            <person name="Secka A."/>
            <person name="Antonio M."/>
            <person name="Oren A."/>
            <person name="Chaudhuri R.R."/>
            <person name="La Ragione R."/>
            <person name="Hildebrand F."/>
            <person name="Pallen M.J."/>
        </authorList>
    </citation>
    <scope>NUCLEOTIDE SEQUENCE</scope>
    <source>
        <strain evidence="12">CHK160-9182</strain>
    </source>
</reference>
<gene>
    <name evidence="12" type="ORF">H9889_02675</name>
</gene>
<evidence type="ECO:0000256" key="8">
    <source>
        <dbReference type="ARBA" id="ARBA00023125"/>
    </source>
</evidence>
<dbReference type="PANTHER" id="PTHR42790:SF9">
    <property type="entry name" value="GNTR FAMILY REGULATORY PROTEIN"/>
    <property type="match status" value="1"/>
</dbReference>
<dbReference type="GO" id="GO:0030170">
    <property type="term" value="F:pyridoxal phosphate binding"/>
    <property type="evidence" value="ECO:0007669"/>
    <property type="project" value="InterPro"/>
</dbReference>
<keyword evidence="4 12" id="KW-0032">Aminotransferase</keyword>
<dbReference type="Pfam" id="PF00392">
    <property type="entry name" value="GntR"/>
    <property type="match status" value="1"/>
</dbReference>
<dbReference type="InterPro" id="IPR000524">
    <property type="entry name" value="Tscrpt_reg_HTH_GntR"/>
</dbReference>
<dbReference type="PANTHER" id="PTHR42790">
    <property type="entry name" value="AMINOTRANSFERASE"/>
    <property type="match status" value="1"/>
</dbReference>
<reference evidence="12" key="2">
    <citation type="submission" date="2021-04" db="EMBL/GenBank/DDBJ databases">
        <authorList>
            <person name="Gilroy R."/>
        </authorList>
    </citation>
    <scope>NUCLEOTIDE SEQUENCE</scope>
    <source>
        <strain evidence="12">CHK160-9182</strain>
    </source>
</reference>
<dbReference type="InterPro" id="IPR015422">
    <property type="entry name" value="PyrdxlP-dep_Trfase_small"/>
</dbReference>
<proteinExistence type="inferred from homology"/>
<name>A0A9D1TU20_9GAMM</name>
<evidence type="ECO:0000256" key="4">
    <source>
        <dbReference type="ARBA" id="ARBA00022576"/>
    </source>
</evidence>
<evidence type="ECO:0000256" key="3">
    <source>
        <dbReference type="ARBA" id="ARBA00015123"/>
    </source>
</evidence>
<evidence type="ECO:0000259" key="11">
    <source>
        <dbReference type="PROSITE" id="PS50949"/>
    </source>
</evidence>
<evidence type="ECO:0000313" key="12">
    <source>
        <dbReference type="EMBL" id="HIW06215.1"/>
    </source>
</evidence>
<dbReference type="Proteomes" id="UP000823934">
    <property type="component" value="Unassembled WGS sequence"/>
</dbReference>
<dbReference type="GO" id="GO:0003700">
    <property type="term" value="F:DNA-binding transcription factor activity"/>
    <property type="evidence" value="ECO:0007669"/>
    <property type="project" value="InterPro"/>
</dbReference>
<dbReference type="CDD" id="cd00609">
    <property type="entry name" value="AAT_like"/>
    <property type="match status" value="1"/>
</dbReference>
<dbReference type="GO" id="GO:0003677">
    <property type="term" value="F:DNA binding"/>
    <property type="evidence" value="ECO:0007669"/>
    <property type="project" value="UniProtKB-KW"/>
</dbReference>
<dbReference type="InterPro" id="IPR036390">
    <property type="entry name" value="WH_DNA-bd_sf"/>
</dbReference>
<evidence type="ECO:0000313" key="13">
    <source>
        <dbReference type="Proteomes" id="UP000823934"/>
    </source>
</evidence>
<dbReference type="Pfam" id="PF00155">
    <property type="entry name" value="Aminotran_1_2"/>
    <property type="match status" value="1"/>
</dbReference>
<dbReference type="SMART" id="SM00345">
    <property type="entry name" value="HTH_GNTR"/>
    <property type="match status" value="1"/>
</dbReference>
<comment type="similarity">
    <text evidence="2">In the C-terminal section; belongs to the class-I pyridoxal-phosphate-dependent aminotransferase family.</text>
</comment>
<dbReference type="FunFam" id="3.40.640.10:FF:000023">
    <property type="entry name" value="Transcriptional regulator, GntR family"/>
    <property type="match status" value="1"/>
</dbReference>
<keyword evidence="7" id="KW-0805">Transcription regulation</keyword>
<evidence type="ECO:0000256" key="2">
    <source>
        <dbReference type="ARBA" id="ARBA00005384"/>
    </source>
</evidence>
<dbReference type="PROSITE" id="PS50949">
    <property type="entry name" value="HTH_GNTR"/>
    <property type="match status" value="1"/>
</dbReference>
<evidence type="ECO:0000256" key="10">
    <source>
        <dbReference type="SAM" id="Coils"/>
    </source>
</evidence>
<comment type="caution">
    <text evidence="12">The sequence shown here is derived from an EMBL/GenBank/DDBJ whole genome shotgun (WGS) entry which is preliminary data.</text>
</comment>
<dbReference type="GO" id="GO:0008483">
    <property type="term" value="F:transaminase activity"/>
    <property type="evidence" value="ECO:0007669"/>
    <property type="project" value="UniProtKB-KW"/>
</dbReference>
<evidence type="ECO:0000256" key="7">
    <source>
        <dbReference type="ARBA" id="ARBA00023015"/>
    </source>
</evidence>